<feature type="domain" description="Phosphoribosyltransferase" evidence="5">
    <location>
        <begin position="22"/>
        <end position="171"/>
    </location>
</feature>
<evidence type="ECO:0000256" key="1">
    <source>
        <dbReference type="ARBA" id="ARBA00005565"/>
    </source>
</evidence>
<dbReference type="Pfam" id="PF00156">
    <property type="entry name" value="Pribosyltran"/>
    <property type="match status" value="1"/>
</dbReference>
<comment type="function">
    <text evidence="4">Also displays a weak uracil phosphoribosyltransferase activity which is not physiologically significant.</text>
</comment>
<name>A0ABV9RC33_9PSEU</name>
<protein>
    <recommendedName>
        <fullName evidence="4">Bifunctional protein PyrR</fullName>
    </recommendedName>
    <domain>
        <recommendedName>
            <fullName evidence="4">Pyrimidine operon regulatory protein</fullName>
        </recommendedName>
    </domain>
    <domain>
        <recommendedName>
            <fullName evidence="4">Uracil phosphoribosyltransferase</fullName>
            <shortName evidence="4">UPRTase</shortName>
            <ecNumber evidence="4">2.4.2.9</ecNumber>
        </recommendedName>
    </domain>
</protein>
<dbReference type="RefSeq" id="WP_274186730.1">
    <property type="nucleotide sequence ID" value="NZ_BAABHN010000003.1"/>
</dbReference>
<keyword evidence="7" id="KW-1185">Reference proteome</keyword>
<evidence type="ECO:0000313" key="7">
    <source>
        <dbReference type="Proteomes" id="UP001595909"/>
    </source>
</evidence>
<evidence type="ECO:0000256" key="4">
    <source>
        <dbReference type="HAMAP-Rule" id="MF_01219"/>
    </source>
</evidence>
<dbReference type="InterPro" id="IPR050137">
    <property type="entry name" value="PyrR_bifunctional"/>
</dbReference>
<keyword evidence="4 6" id="KW-0328">Glycosyltransferase</keyword>
<dbReference type="InterPro" id="IPR000836">
    <property type="entry name" value="PRTase_dom"/>
</dbReference>
<sequence>MPSRRRGEPGSDAAGAEGERELLSAADLARTVARVAHEIIERNAPDGATARVVLLGLPTRGTFLARRLAERIGEITGATVPTGTLDPTLYRDDLRLRPTRALAETEIPAVGIDDAVVVLVDDVLFSGRTVRAALDALRDHGRPRAVQLAVLVDRGHRELPIRADYVGKNVPTNRTEDVAVRLVEVDGEDGVSLR</sequence>
<dbReference type="InterPro" id="IPR029057">
    <property type="entry name" value="PRTase-like"/>
</dbReference>
<dbReference type="EC" id="2.4.2.9" evidence="4"/>
<dbReference type="PANTHER" id="PTHR11608">
    <property type="entry name" value="BIFUNCTIONAL PROTEIN PYRR"/>
    <property type="match status" value="1"/>
</dbReference>
<dbReference type="Gene3D" id="3.40.50.2020">
    <property type="match status" value="1"/>
</dbReference>
<gene>
    <name evidence="4 6" type="primary">pyrR</name>
    <name evidence="6" type="ORF">ACFPEL_01665</name>
</gene>
<evidence type="ECO:0000256" key="2">
    <source>
        <dbReference type="ARBA" id="ARBA00023015"/>
    </source>
</evidence>
<keyword evidence="4 6" id="KW-0808">Transferase</keyword>
<comment type="caution">
    <text evidence="6">The sequence shown here is derived from an EMBL/GenBank/DDBJ whole genome shotgun (WGS) entry which is preliminary data.</text>
</comment>
<evidence type="ECO:0000259" key="5">
    <source>
        <dbReference type="Pfam" id="PF00156"/>
    </source>
</evidence>
<dbReference type="HAMAP" id="MF_01219">
    <property type="entry name" value="PyrR"/>
    <property type="match status" value="1"/>
</dbReference>
<keyword evidence="3 4" id="KW-0804">Transcription</keyword>
<keyword evidence="2 4" id="KW-0805">Transcription regulation</keyword>
<organism evidence="6 7">
    <name type="scientific">Actinomycetospora chibensis</name>
    <dbReference type="NCBI Taxonomy" id="663606"/>
    <lineage>
        <taxon>Bacteria</taxon>
        <taxon>Bacillati</taxon>
        <taxon>Actinomycetota</taxon>
        <taxon>Actinomycetes</taxon>
        <taxon>Pseudonocardiales</taxon>
        <taxon>Pseudonocardiaceae</taxon>
        <taxon>Actinomycetospora</taxon>
    </lineage>
</organism>
<dbReference type="EMBL" id="JBHSIM010000003">
    <property type="protein sequence ID" value="MFC4831104.1"/>
    <property type="molecule type" value="Genomic_DNA"/>
</dbReference>
<dbReference type="Proteomes" id="UP001595909">
    <property type="component" value="Unassembled WGS sequence"/>
</dbReference>
<dbReference type="NCBIfam" id="NF003547">
    <property type="entry name" value="PRK05205.1-3"/>
    <property type="match status" value="1"/>
</dbReference>
<reference evidence="7" key="1">
    <citation type="journal article" date="2019" name="Int. J. Syst. Evol. Microbiol.">
        <title>The Global Catalogue of Microorganisms (GCM) 10K type strain sequencing project: providing services to taxonomists for standard genome sequencing and annotation.</title>
        <authorList>
            <consortium name="The Broad Institute Genomics Platform"/>
            <consortium name="The Broad Institute Genome Sequencing Center for Infectious Disease"/>
            <person name="Wu L."/>
            <person name="Ma J."/>
        </authorList>
    </citation>
    <scope>NUCLEOTIDE SEQUENCE [LARGE SCALE GENOMIC DNA]</scope>
    <source>
        <strain evidence="7">CCUG 50347</strain>
    </source>
</reference>
<feature type="short sequence motif" description="PRPP-binding" evidence="4">
    <location>
        <begin position="117"/>
        <end position="129"/>
    </location>
</feature>
<dbReference type="InterPro" id="IPR023050">
    <property type="entry name" value="PyrR"/>
</dbReference>
<evidence type="ECO:0000256" key="3">
    <source>
        <dbReference type="ARBA" id="ARBA00023163"/>
    </source>
</evidence>
<dbReference type="SUPFAM" id="SSF53271">
    <property type="entry name" value="PRTase-like"/>
    <property type="match status" value="1"/>
</dbReference>
<proteinExistence type="inferred from homology"/>
<dbReference type="NCBIfam" id="NF003549">
    <property type="entry name" value="PRK05205.1-5"/>
    <property type="match status" value="1"/>
</dbReference>
<comment type="catalytic activity">
    <reaction evidence="4">
        <text>UMP + diphosphate = 5-phospho-alpha-D-ribose 1-diphosphate + uracil</text>
        <dbReference type="Rhea" id="RHEA:13017"/>
        <dbReference type="ChEBI" id="CHEBI:17568"/>
        <dbReference type="ChEBI" id="CHEBI:33019"/>
        <dbReference type="ChEBI" id="CHEBI:57865"/>
        <dbReference type="ChEBI" id="CHEBI:58017"/>
        <dbReference type="EC" id="2.4.2.9"/>
    </reaction>
</comment>
<evidence type="ECO:0000313" key="6">
    <source>
        <dbReference type="EMBL" id="MFC4831104.1"/>
    </source>
</evidence>
<dbReference type="GO" id="GO:0004845">
    <property type="term" value="F:uracil phosphoribosyltransferase activity"/>
    <property type="evidence" value="ECO:0007669"/>
    <property type="project" value="UniProtKB-EC"/>
</dbReference>
<dbReference type="PANTHER" id="PTHR11608:SF0">
    <property type="entry name" value="BIFUNCTIONAL PROTEIN PYRR"/>
    <property type="match status" value="1"/>
</dbReference>
<accession>A0ABV9RC33</accession>
<comment type="function">
    <text evidence="4">Regulates the transcription of the pyrimidine nucleotide (pyr) operon in response to exogenous pyrimidines.</text>
</comment>
<comment type="similarity">
    <text evidence="1 4">Belongs to the purine/pyrimidine phosphoribosyltransferase family. PyrR subfamily.</text>
</comment>